<dbReference type="InterPro" id="IPR003313">
    <property type="entry name" value="AraC-bd"/>
</dbReference>
<evidence type="ECO:0000313" key="10">
    <source>
        <dbReference type="EMBL" id="QJR78492.1"/>
    </source>
</evidence>
<reference evidence="15 16" key="3">
    <citation type="journal article" date="2019" name="Nat. Microbiol.">
        <title>Genomic variation and strain-specific functional adaptation in the human gut microbiome during early life.</title>
        <authorList>
            <person name="Vatanen T."/>
            <person name="Plichta D.R."/>
            <person name="Somani J."/>
            <person name="Munch P.C."/>
            <person name="Arthur T.D."/>
            <person name="Hall A.B."/>
            <person name="Rudolf S."/>
            <person name="Oakeley E.J."/>
            <person name="Ke X."/>
            <person name="Young R.A."/>
            <person name="Haiser H.J."/>
            <person name="Kolde R."/>
            <person name="Yassour M."/>
            <person name="Luopajarvi K."/>
            <person name="Siljander H."/>
            <person name="Virtanen S.M."/>
            <person name="Ilonen J."/>
            <person name="Uibo R."/>
            <person name="Tillmann V."/>
            <person name="Mokurov S."/>
            <person name="Dorshakova N."/>
            <person name="Porter J.A."/>
            <person name="McHardy A.C."/>
            <person name="Lahdesmaki H."/>
            <person name="Vlamakis H."/>
            <person name="Huttenhower C."/>
            <person name="Knip M."/>
            <person name="Xavier R.J."/>
        </authorList>
    </citation>
    <scope>NUCLEOTIDE SEQUENCE [LARGE SCALE GENOMIC DNA]</scope>
    <source>
        <strain evidence="12 15">RJX1047</strain>
        <strain evidence="13 16">RJX1052</strain>
    </source>
</reference>
<dbReference type="Pfam" id="PF12833">
    <property type="entry name" value="HTH_18"/>
    <property type="match status" value="1"/>
</dbReference>
<dbReference type="KEGG" id="bdh:GV66_03475"/>
<dbReference type="SUPFAM" id="SSF51215">
    <property type="entry name" value="Regulatory protein AraC"/>
    <property type="match status" value="1"/>
</dbReference>
<dbReference type="EMBL" id="VVZB01000005">
    <property type="protein sequence ID" value="KAA5382754.1"/>
    <property type="molecule type" value="Genomic_DNA"/>
</dbReference>
<dbReference type="GeneID" id="93448962"/>
<sequence length="298" mass="34683">MPRIKEGFKGERAIVLPAFLIEELKQDPLGSELYITDIGYYPHACFHYRKRNTEEATEFILIYCMEGEGWFELDKHRYVVTANQFFILPKHQAHAYGSNERNPWTIYWIHFNGTKAAFFSAGFDRPKDITPQEDSRIKERLVLFEEIYSSISSGYSKNYMLYATTSLFHFLGSMKFIGEYRDCGSMRNGCRSKDVVQIAIHFMQENLSKTIRLADIAAEVNLSVSYFSNLFEEKTGSSPLRYLTYLRIQEACHYLDFTNLKINQISPLVGYEDSLYFSRLFTKTMGMPPSAYKEKKKG</sequence>
<dbReference type="AlphaFoldDB" id="A0A076J106"/>
<dbReference type="EMBL" id="SLTX01000002">
    <property type="protein sequence ID" value="TDB03979.1"/>
    <property type="molecule type" value="Genomic_DNA"/>
</dbReference>
<dbReference type="eggNOG" id="COG2207">
    <property type="taxonomic scope" value="Bacteria"/>
</dbReference>
<evidence type="ECO:0000313" key="5">
    <source>
        <dbReference type="EMBL" id="GKH79851.1"/>
    </source>
</evidence>
<dbReference type="Gene3D" id="1.10.10.60">
    <property type="entry name" value="Homeodomain-like"/>
    <property type="match status" value="2"/>
</dbReference>
<protein>
    <submittedName>
        <fullName evidence="5 12">Transcriptional regulator</fullName>
    </submittedName>
</protein>
<feature type="domain" description="HTH araC/xylS-type" evidence="4">
    <location>
        <begin position="197"/>
        <end position="295"/>
    </location>
</feature>
<dbReference type="Proteomes" id="UP000347681">
    <property type="component" value="Unassembled WGS sequence"/>
</dbReference>
<dbReference type="EMBL" id="SLTU01000003">
    <property type="protein sequence ID" value="TDA71448.1"/>
    <property type="molecule type" value="Genomic_DNA"/>
</dbReference>
<keyword evidence="1" id="KW-0805">Transcription regulation</keyword>
<keyword evidence="2" id="KW-0238">DNA-binding</keyword>
<reference evidence="17 18" key="2">
    <citation type="journal article" date="2019" name="Nat. Med.">
        <title>A library of human gut bacterial isolates paired with longitudinal multiomics data enables mechanistic microbiome research.</title>
        <authorList>
            <person name="Poyet M."/>
            <person name="Groussin M."/>
            <person name="Gibbons S.M."/>
            <person name="Avila-Pacheco J."/>
            <person name="Jiang X."/>
            <person name="Kearney S.M."/>
            <person name="Perrotta A.R."/>
            <person name="Berdy B."/>
            <person name="Zhao S."/>
            <person name="Lieberman T.D."/>
            <person name="Swanson P.K."/>
            <person name="Smith M."/>
            <person name="Roesemann S."/>
            <person name="Alexander J.E."/>
            <person name="Rich S.A."/>
            <person name="Livny J."/>
            <person name="Vlamakis H."/>
            <person name="Clish C."/>
            <person name="Bullock K."/>
            <person name="Deik A."/>
            <person name="Scott J."/>
            <person name="Pierce K.A."/>
            <person name="Xavier R.J."/>
            <person name="Alm E.J."/>
        </authorList>
    </citation>
    <scope>NUCLEOTIDE SEQUENCE [LARGE SCALE GENOMIC DNA]</scope>
    <source>
        <strain evidence="7 19">BIOML-A1</strain>
        <strain evidence="8 18">BIOML-A4</strain>
        <strain evidence="6 17">BIOML-A5</strain>
    </source>
</reference>
<dbReference type="EMBL" id="QRZL01000011">
    <property type="protein sequence ID" value="RGV75820.1"/>
    <property type="molecule type" value="Genomic_DNA"/>
</dbReference>
<dbReference type="SUPFAM" id="SSF46689">
    <property type="entry name" value="Homeodomain-like"/>
    <property type="match status" value="2"/>
</dbReference>
<dbReference type="Pfam" id="PF02311">
    <property type="entry name" value="AraC_binding"/>
    <property type="match status" value="1"/>
</dbReference>
<dbReference type="Proteomes" id="UP000283678">
    <property type="component" value="Unassembled WGS sequence"/>
</dbReference>
<evidence type="ECO:0000313" key="19">
    <source>
        <dbReference type="Proteomes" id="UP000481616"/>
    </source>
</evidence>
<dbReference type="GO" id="GO:0003700">
    <property type="term" value="F:DNA-binding transcription factor activity"/>
    <property type="evidence" value="ECO:0007669"/>
    <property type="project" value="InterPro"/>
</dbReference>
<dbReference type="Proteomes" id="UP000500949">
    <property type="component" value="Chromosome"/>
</dbReference>
<evidence type="ECO:0000313" key="15">
    <source>
        <dbReference type="Proteomes" id="UP000294527"/>
    </source>
</evidence>
<dbReference type="Proteomes" id="UP000294527">
    <property type="component" value="Unassembled WGS sequence"/>
</dbReference>
<evidence type="ECO:0000313" key="14">
    <source>
        <dbReference type="Proteomes" id="UP000283678"/>
    </source>
</evidence>
<dbReference type="PROSITE" id="PS01124">
    <property type="entry name" value="HTH_ARAC_FAMILY_2"/>
    <property type="match status" value="1"/>
</dbReference>
<keyword evidence="3" id="KW-0804">Transcription</keyword>
<proteinExistence type="predicted"/>
<evidence type="ECO:0000313" key="6">
    <source>
        <dbReference type="EMBL" id="KAA5382754.1"/>
    </source>
</evidence>
<accession>A0A076J106</accession>
<dbReference type="EMBL" id="VVZA01000004">
    <property type="protein sequence ID" value="KAA5406453.1"/>
    <property type="molecule type" value="Genomic_DNA"/>
</dbReference>
<dbReference type="InterPro" id="IPR018060">
    <property type="entry name" value="HTH_AraC"/>
</dbReference>
<evidence type="ECO:0000259" key="4">
    <source>
        <dbReference type="PROSITE" id="PS01124"/>
    </source>
</evidence>
<dbReference type="CDD" id="cd06986">
    <property type="entry name" value="cupin_MmsR-like_N"/>
    <property type="match status" value="1"/>
</dbReference>
<reference evidence="11 14" key="1">
    <citation type="submission" date="2018-08" db="EMBL/GenBank/DDBJ databases">
        <title>A genome reference for cultivated species of the human gut microbiota.</title>
        <authorList>
            <person name="Zou Y."/>
            <person name="Xue W."/>
            <person name="Luo G."/>
        </authorList>
    </citation>
    <scope>NUCLEOTIDE SEQUENCE [LARGE SCALE GENOMIC DNA]</scope>
    <source>
        <strain evidence="11 14">AF14-1AC</strain>
    </source>
</reference>
<gene>
    <name evidence="5" type="ORF">CE91St7_07350</name>
    <name evidence="11" type="ORF">DWW04_12605</name>
    <name evidence="12" type="ORF">E1I98_21385</name>
    <name evidence="13" type="ORF">E1J06_22815</name>
    <name evidence="8" type="ORF">F2Y51_06240</name>
    <name evidence="7" type="ORF">F2Y58_05620</name>
    <name evidence="6" type="ORF">F2Y61_12460</name>
    <name evidence="10" type="ORF">GKD17_20060</name>
    <name evidence="9" type="ORF">RVH45_05815</name>
</gene>
<evidence type="ECO:0000313" key="18">
    <source>
        <dbReference type="Proteomes" id="UP000441162"/>
    </source>
</evidence>
<evidence type="ECO:0000256" key="2">
    <source>
        <dbReference type="ARBA" id="ARBA00023125"/>
    </source>
</evidence>
<evidence type="ECO:0000313" key="11">
    <source>
        <dbReference type="EMBL" id="RGV75820.1"/>
    </source>
</evidence>
<evidence type="ECO:0000313" key="7">
    <source>
        <dbReference type="EMBL" id="KAA5399605.1"/>
    </source>
</evidence>
<dbReference type="RefSeq" id="WP_007838852.1">
    <property type="nucleotide sequence ID" value="NZ_BAABZF010000001.1"/>
</dbReference>
<dbReference type="InterPro" id="IPR037923">
    <property type="entry name" value="HTH-like"/>
</dbReference>
<reference evidence="9" key="6">
    <citation type="submission" date="2023-10" db="EMBL/GenBank/DDBJ databases">
        <title>Genome of Potential pathogenic bacteria in Crohn's disease.</title>
        <authorList>
            <person name="Rodriguez-Palacios A."/>
        </authorList>
    </citation>
    <scope>NUCLEOTIDE SEQUENCE</scope>
    <source>
        <strain evidence="9">CavFT-hAR62</strain>
    </source>
</reference>
<dbReference type="Proteomes" id="UP000294834">
    <property type="component" value="Unassembled WGS sequence"/>
</dbReference>
<reference evidence="10 20" key="4">
    <citation type="submission" date="2019-11" db="EMBL/GenBank/DDBJ databases">
        <title>Complete genome sequence of Bacteroides dorei DSM 17855.</title>
        <authorList>
            <person name="Russell J.T."/>
        </authorList>
    </citation>
    <scope>NUCLEOTIDE SEQUENCE [LARGE SCALE GENOMIC DNA]</scope>
    <source>
        <strain evidence="10 20">DSM 17855</strain>
    </source>
</reference>
<evidence type="ECO:0000256" key="3">
    <source>
        <dbReference type="ARBA" id="ARBA00023163"/>
    </source>
</evidence>
<evidence type="ECO:0000313" key="17">
    <source>
        <dbReference type="Proteomes" id="UP000347681"/>
    </source>
</evidence>
<evidence type="ECO:0000313" key="9">
    <source>
        <dbReference type="EMBL" id="MDU0269422.1"/>
    </source>
</evidence>
<dbReference type="Proteomes" id="UP000441162">
    <property type="component" value="Unassembled WGS sequence"/>
</dbReference>
<dbReference type="Gene3D" id="2.60.120.280">
    <property type="entry name" value="Regulatory protein AraC"/>
    <property type="match status" value="1"/>
</dbReference>
<dbReference type="Proteomes" id="UP001181086">
    <property type="component" value="Unassembled WGS sequence"/>
</dbReference>
<dbReference type="PANTHER" id="PTHR43280:SF30">
    <property type="entry name" value="MMSAB OPERON REGULATORY PROTEIN"/>
    <property type="match status" value="1"/>
</dbReference>
<dbReference type="InterPro" id="IPR009057">
    <property type="entry name" value="Homeodomain-like_sf"/>
</dbReference>
<evidence type="ECO:0000313" key="8">
    <source>
        <dbReference type="EMBL" id="KAA5406453.1"/>
    </source>
</evidence>
<organism evidence="12 15">
    <name type="scientific">Phocaeicola dorei</name>
    <dbReference type="NCBI Taxonomy" id="357276"/>
    <lineage>
        <taxon>Bacteria</taxon>
        <taxon>Pseudomonadati</taxon>
        <taxon>Bacteroidota</taxon>
        <taxon>Bacteroidia</taxon>
        <taxon>Bacteroidales</taxon>
        <taxon>Bacteroidaceae</taxon>
        <taxon>Phocaeicola</taxon>
    </lineage>
</organism>
<name>A0A076J106_9BACT</name>
<evidence type="ECO:0000313" key="16">
    <source>
        <dbReference type="Proteomes" id="UP000294834"/>
    </source>
</evidence>
<reference evidence="5" key="5">
    <citation type="submission" date="2022-01" db="EMBL/GenBank/DDBJ databases">
        <title>Novel bile acid biosynthetic pathways are enriched in the microbiome of centenarians.</title>
        <authorList>
            <person name="Sato Y."/>
            <person name="Atarashi K."/>
            <person name="Plichta R.D."/>
            <person name="Arai Y."/>
            <person name="Sasajima S."/>
            <person name="Kearney M.S."/>
            <person name="Suda W."/>
            <person name="Takeshita K."/>
            <person name="Sasaki T."/>
            <person name="Okamoto S."/>
            <person name="Skelly N.A."/>
            <person name="Okamura Y."/>
            <person name="Vlamakis H."/>
            <person name="Li Y."/>
            <person name="Tanoue T."/>
            <person name="Takei H."/>
            <person name="Nittono H."/>
            <person name="Narushima S."/>
            <person name="Irie J."/>
            <person name="Itoh H."/>
            <person name="Moriya K."/>
            <person name="Sugiura Y."/>
            <person name="Suematsu M."/>
            <person name="Moritoki N."/>
            <person name="Shibata S."/>
            <person name="Littman R.D."/>
            <person name="Fischbach A.M."/>
            <person name="Uwamino Y."/>
            <person name="Inoue T."/>
            <person name="Honda A."/>
            <person name="Hattori M."/>
            <person name="Murai T."/>
            <person name="Xavier J.R."/>
            <person name="Hirose N."/>
            <person name="Honda K."/>
        </authorList>
    </citation>
    <scope>NUCLEOTIDE SEQUENCE</scope>
    <source>
        <strain evidence="5">CE91-St7</strain>
    </source>
</reference>
<dbReference type="Proteomes" id="UP001055104">
    <property type="component" value="Unassembled WGS sequence"/>
</dbReference>
<evidence type="ECO:0000256" key="1">
    <source>
        <dbReference type="ARBA" id="ARBA00023015"/>
    </source>
</evidence>
<dbReference type="KEGG" id="bdo:EL88_22990"/>
<dbReference type="EMBL" id="VVYY01000004">
    <property type="protein sequence ID" value="KAA5399605.1"/>
    <property type="molecule type" value="Genomic_DNA"/>
</dbReference>
<evidence type="ECO:0000313" key="20">
    <source>
        <dbReference type="Proteomes" id="UP000500949"/>
    </source>
</evidence>
<dbReference type="EMBL" id="CP046176">
    <property type="protein sequence ID" value="QJR78492.1"/>
    <property type="molecule type" value="Genomic_DNA"/>
</dbReference>
<dbReference type="GO" id="GO:0043565">
    <property type="term" value="F:sequence-specific DNA binding"/>
    <property type="evidence" value="ECO:0007669"/>
    <property type="project" value="InterPro"/>
</dbReference>
<dbReference type="EMBL" id="BQOB01000001">
    <property type="protein sequence ID" value="GKH79851.1"/>
    <property type="molecule type" value="Genomic_DNA"/>
</dbReference>
<evidence type="ECO:0000313" key="13">
    <source>
        <dbReference type="EMBL" id="TDB03979.1"/>
    </source>
</evidence>
<dbReference type="PANTHER" id="PTHR43280">
    <property type="entry name" value="ARAC-FAMILY TRANSCRIPTIONAL REGULATOR"/>
    <property type="match status" value="1"/>
</dbReference>
<evidence type="ECO:0000313" key="12">
    <source>
        <dbReference type="EMBL" id="TDA71448.1"/>
    </source>
</evidence>
<dbReference type="Proteomes" id="UP000481616">
    <property type="component" value="Unassembled WGS sequence"/>
</dbReference>
<dbReference type="SMART" id="SM00342">
    <property type="entry name" value="HTH_ARAC"/>
    <property type="match status" value="1"/>
</dbReference>
<dbReference type="EMBL" id="JAWDEV010000004">
    <property type="protein sequence ID" value="MDU0269422.1"/>
    <property type="molecule type" value="Genomic_DNA"/>
</dbReference>